<dbReference type="RefSeq" id="XP_005112393.1">
    <property type="nucleotide sequence ID" value="XM_005112336.1"/>
</dbReference>
<accession>A0ABM0K9V3</accession>
<protein>
    <submittedName>
        <fullName evidence="8">Solute carrier family 22 member 15-like</fullName>
    </submittedName>
</protein>
<dbReference type="GeneID" id="101849814"/>
<evidence type="ECO:0000259" key="6">
    <source>
        <dbReference type="PROSITE" id="PS50850"/>
    </source>
</evidence>
<dbReference type="InterPro" id="IPR036259">
    <property type="entry name" value="MFS_trans_sf"/>
</dbReference>
<feature type="transmembrane region" description="Helical" evidence="5">
    <location>
        <begin position="211"/>
        <end position="229"/>
    </location>
</feature>
<evidence type="ECO:0000313" key="8">
    <source>
        <dbReference type="RefSeq" id="XP_005112393.1"/>
    </source>
</evidence>
<dbReference type="SUPFAM" id="SSF103473">
    <property type="entry name" value="MFS general substrate transporter"/>
    <property type="match status" value="1"/>
</dbReference>
<keyword evidence="7" id="KW-1185">Reference proteome</keyword>
<keyword evidence="4 5" id="KW-0472">Membrane</keyword>
<dbReference type="InterPro" id="IPR005829">
    <property type="entry name" value="Sugar_transporter_CS"/>
</dbReference>
<dbReference type="InterPro" id="IPR005828">
    <property type="entry name" value="MFS_sugar_transport-like"/>
</dbReference>
<evidence type="ECO:0000256" key="3">
    <source>
        <dbReference type="ARBA" id="ARBA00022989"/>
    </source>
</evidence>
<proteinExistence type="predicted"/>
<dbReference type="Gene3D" id="1.20.1250.20">
    <property type="entry name" value="MFS general substrate transporter like domains"/>
    <property type="match status" value="1"/>
</dbReference>
<feature type="transmembrane region" description="Helical" evidence="5">
    <location>
        <begin position="235"/>
        <end position="257"/>
    </location>
</feature>
<dbReference type="PROSITE" id="PS00217">
    <property type="entry name" value="SUGAR_TRANSPORT_2"/>
    <property type="match status" value="1"/>
</dbReference>
<dbReference type="InterPro" id="IPR020846">
    <property type="entry name" value="MFS_dom"/>
</dbReference>
<feature type="transmembrane region" description="Helical" evidence="5">
    <location>
        <begin position="462"/>
        <end position="487"/>
    </location>
</feature>
<dbReference type="Proteomes" id="UP000694888">
    <property type="component" value="Unplaced"/>
</dbReference>
<sequence>MSTVGITSGQLEGPGRVLSFADDVLVFRRGKDRQEIANAGQQELDRIGQWCVDHYAELHNDKACVLWGSLNNHAMKTKMPTVTINDRILKRVHSLRYLGITFDRSLSCVFDNFTIQSKLLINSTHITPFTDTQADTSPDRSALTEEERCELMTSSCSDIRFSPEASTIVSEWRLVCARSWLASLVISVQMSGVAVGCVAAGWVGNKFGRRVSLYMMVGLSAVANTLAAFSNSLEMFAILRFFIGASVGGNLSINQVYPKEFVTAKWRVILAAIPAFHCGNILFGVLVYVLRDWRHIHMATAAVSLAALPTVFWVPESLRWLAVHGRVKDALAVANKVCRYNRKSELEEKDMVVLEESEVRALERKSTVCHLLQKPLRKRSIVGFCLFFIMAFIFYSIGFGVKNLFGNLYLKLIFFFFFVVPLLPIMATKLGRKRGIMIYFAIACLTALVVLILLFTSSSSSLGLVVTIFSLIISTAADQALSLMAAFMVELFPTYVRTLAYSFVYFGARLGGILAPYLFPRSSELLYISFVVIGCLTVTCMFMVWTLPETRKRGLGDTTAATSKM</sequence>
<dbReference type="Pfam" id="PF00083">
    <property type="entry name" value="Sugar_tr"/>
    <property type="match status" value="1"/>
</dbReference>
<evidence type="ECO:0000256" key="4">
    <source>
        <dbReference type="ARBA" id="ARBA00023136"/>
    </source>
</evidence>
<feature type="domain" description="Major facilitator superfamily (MFS) profile" evidence="6">
    <location>
        <begin position="97"/>
        <end position="552"/>
    </location>
</feature>
<evidence type="ECO:0000256" key="5">
    <source>
        <dbReference type="SAM" id="Phobius"/>
    </source>
</evidence>
<organism evidence="7 8">
    <name type="scientific">Aplysia californica</name>
    <name type="common">California sea hare</name>
    <dbReference type="NCBI Taxonomy" id="6500"/>
    <lineage>
        <taxon>Eukaryota</taxon>
        <taxon>Metazoa</taxon>
        <taxon>Spiralia</taxon>
        <taxon>Lophotrochozoa</taxon>
        <taxon>Mollusca</taxon>
        <taxon>Gastropoda</taxon>
        <taxon>Heterobranchia</taxon>
        <taxon>Euthyneura</taxon>
        <taxon>Tectipleura</taxon>
        <taxon>Aplysiida</taxon>
        <taxon>Aplysioidea</taxon>
        <taxon>Aplysiidae</taxon>
        <taxon>Aplysia</taxon>
    </lineage>
</organism>
<feature type="transmembrane region" description="Helical" evidence="5">
    <location>
        <begin position="499"/>
        <end position="519"/>
    </location>
</feature>
<dbReference type="PROSITE" id="PS50850">
    <property type="entry name" value="MFS"/>
    <property type="match status" value="1"/>
</dbReference>
<feature type="transmembrane region" description="Helical" evidence="5">
    <location>
        <begin position="269"/>
        <end position="290"/>
    </location>
</feature>
<feature type="transmembrane region" description="Helical" evidence="5">
    <location>
        <begin position="437"/>
        <end position="456"/>
    </location>
</feature>
<comment type="subcellular location">
    <subcellularLocation>
        <location evidence="1">Membrane</location>
        <topology evidence="1">Multi-pass membrane protein</topology>
    </subcellularLocation>
</comment>
<name>A0ABM0K9V3_APLCA</name>
<feature type="transmembrane region" description="Helical" evidence="5">
    <location>
        <begin position="180"/>
        <end position="204"/>
    </location>
</feature>
<evidence type="ECO:0000256" key="2">
    <source>
        <dbReference type="ARBA" id="ARBA00022692"/>
    </source>
</evidence>
<keyword evidence="2 5" id="KW-0812">Transmembrane</keyword>
<dbReference type="PANTHER" id="PTHR24064">
    <property type="entry name" value="SOLUTE CARRIER FAMILY 22 MEMBER"/>
    <property type="match status" value="1"/>
</dbReference>
<evidence type="ECO:0000313" key="7">
    <source>
        <dbReference type="Proteomes" id="UP000694888"/>
    </source>
</evidence>
<evidence type="ECO:0000256" key="1">
    <source>
        <dbReference type="ARBA" id="ARBA00004141"/>
    </source>
</evidence>
<feature type="transmembrane region" description="Helical" evidence="5">
    <location>
        <begin position="381"/>
        <end position="401"/>
    </location>
</feature>
<gene>
    <name evidence="8" type="primary">LOC101849814</name>
</gene>
<keyword evidence="3 5" id="KW-1133">Transmembrane helix</keyword>
<feature type="transmembrane region" description="Helical" evidence="5">
    <location>
        <begin position="525"/>
        <end position="545"/>
    </location>
</feature>
<feature type="transmembrane region" description="Helical" evidence="5">
    <location>
        <begin position="407"/>
        <end position="425"/>
    </location>
</feature>
<reference evidence="8" key="1">
    <citation type="submission" date="2025-08" db="UniProtKB">
        <authorList>
            <consortium name="RefSeq"/>
        </authorList>
    </citation>
    <scope>IDENTIFICATION</scope>
</reference>